<evidence type="ECO:0000313" key="2">
    <source>
        <dbReference type="Proteomes" id="UP000789860"/>
    </source>
</evidence>
<keyword evidence="2" id="KW-1185">Reference proteome</keyword>
<accession>A0ACA9NVT0</accession>
<evidence type="ECO:0000313" key="1">
    <source>
        <dbReference type="EMBL" id="CAG8677716.1"/>
    </source>
</evidence>
<sequence>VLKEMQEFGKRRGYKYITAHITELLKSFFYASDINKSERYSTKDIFNALEKSAEAGELENSE</sequence>
<organism evidence="1 2">
    <name type="scientific">Scutellospora calospora</name>
    <dbReference type="NCBI Taxonomy" id="85575"/>
    <lineage>
        <taxon>Eukaryota</taxon>
        <taxon>Fungi</taxon>
        <taxon>Fungi incertae sedis</taxon>
        <taxon>Mucoromycota</taxon>
        <taxon>Glomeromycotina</taxon>
        <taxon>Glomeromycetes</taxon>
        <taxon>Diversisporales</taxon>
        <taxon>Gigasporaceae</taxon>
        <taxon>Scutellospora</taxon>
    </lineage>
</organism>
<reference evidence="1" key="1">
    <citation type="submission" date="2021-06" db="EMBL/GenBank/DDBJ databases">
        <authorList>
            <person name="Kallberg Y."/>
            <person name="Tangrot J."/>
            <person name="Rosling A."/>
        </authorList>
    </citation>
    <scope>NUCLEOTIDE SEQUENCE</scope>
    <source>
        <strain evidence="1">AU212A</strain>
    </source>
</reference>
<comment type="caution">
    <text evidence="1">The sequence shown here is derived from an EMBL/GenBank/DDBJ whole genome shotgun (WGS) entry which is preliminary data.</text>
</comment>
<gene>
    <name evidence="1" type="ORF">SCALOS_LOCUS9610</name>
</gene>
<proteinExistence type="predicted"/>
<dbReference type="Proteomes" id="UP000789860">
    <property type="component" value="Unassembled WGS sequence"/>
</dbReference>
<dbReference type="EMBL" id="CAJVPM010030791">
    <property type="protein sequence ID" value="CAG8677716.1"/>
    <property type="molecule type" value="Genomic_DNA"/>
</dbReference>
<name>A0ACA9NVT0_9GLOM</name>
<feature type="non-terminal residue" evidence="1">
    <location>
        <position position="1"/>
    </location>
</feature>
<feature type="non-terminal residue" evidence="1">
    <location>
        <position position="62"/>
    </location>
</feature>
<protein>
    <submittedName>
        <fullName evidence="1">3978_t:CDS:1</fullName>
    </submittedName>
</protein>